<evidence type="ECO:0000256" key="8">
    <source>
        <dbReference type="RuleBase" id="RU365103"/>
    </source>
</evidence>
<comment type="function">
    <text evidence="1 8">Involved in lipopolysaccharide (LPS) biosynthesis. Catalyzes the transfer of 3-deoxy-D-manno-octulosonate (Kdo) residue(s) from CMP-Kdo to lipid IV(A), the tetraacyldisaccharide-1,4'-bisphosphate precursor of lipid A.</text>
</comment>
<dbReference type="OrthoDB" id="9789797at2"/>
<evidence type="ECO:0000256" key="4">
    <source>
        <dbReference type="ARBA" id="ARBA00019077"/>
    </source>
</evidence>
<evidence type="ECO:0000256" key="5">
    <source>
        <dbReference type="ARBA" id="ARBA00022679"/>
    </source>
</evidence>
<comment type="subcellular location">
    <subcellularLocation>
        <location evidence="8">Cell membrane</location>
    </subcellularLocation>
</comment>
<evidence type="ECO:0000256" key="1">
    <source>
        <dbReference type="ARBA" id="ARBA00003394"/>
    </source>
</evidence>
<keyword evidence="8" id="KW-0448">Lipopolysaccharide biosynthesis</keyword>
<evidence type="ECO:0000259" key="9">
    <source>
        <dbReference type="Pfam" id="PF04413"/>
    </source>
</evidence>
<dbReference type="InterPro" id="IPR038107">
    <property type="entry name" value="Glycos_transf_N_sf"/>
</dbReference>
<comment type="similarity">
    <text evidence="8">Belongs to the glycosyltransferase group 1 family.</text>
</comment>
<dbReference type="InterPro" id="IPR039901">
    <property type="entry name" value="Kdotransferase"/>
</dbReference>
<gene>
    <name evidence="10" type="ORF">XM53_06800</name>
</gene>
<dbReference type="AlphaFoldDB" id="A0A0T5NWI3"/>
<evidence type="ECO:0000256" key="6">
    <source>
        <dbReference type="ARBA" id="ARBA00031445"/>
    </source>
</evidence>
<evidence type="ECO:0000313" key="10">
    <source>
        <dbReference type="EMBL" id="KRS13293.1"/>
    </source>
</evidence>
<keyword evidence="8" id="KW-1003">Cell membrane</keyword>
<keyword evidence="5 8" id="KW-0808">Transferase</keyword>
<proteinExistence type="inferred from homology"/>
<sequence>MSRSLSLTAYLAYARRGPTRRYAPDAPRPPGRLLWAHAADTIHIDALLQLFDRLRLHRPDLSLLLTTAGAVPDTPFKPRAEVVVEQLPEDTVANAASFLSHWQPDIALWTGGALHPALMDRAGELGIPMALIDATETAMSRPAWRWFPDLPRALLRQFEFVMARDEASARYLRRMGVPERALSVTGPLLEGTVSLPHNETDRTELATLLLGRPVWLAAMLRPEEIGTILTAHREVSRFSHRTLLIVVPDSPEDTTPFTDALAEAGMRHIAWSTGTFPDETTQVILADTHGEMGLWYRLAPITFMGSSLVSGAHGCDPNEPAAHGSAILYGPNIRRYLPSYSRFAEAGAARIVRDAETLAAAVKRLIPPDQSAAMAHAAWEVASRSAELTDRIADLLNDRLDQLEMR</sequence>
<evidence type="ECO:0000256" key="2">
    <source>
        <dbReference type="ARBA" id="ARBA00004713"/>
    </source>
</evidence>
<dbReference type="Gene3D" id="3.40.50.11720">
    <property type="entry name" value="3-Deoxy-D-manno-octulosonic-acid transferase, N-terminal domain"/>
    <property type="match status" value="1"/>
</dbReference>
<keyword evidence="8" id="KW-0472">Membrane</keyword>
<dbReference type="GO" id="GO:0009244">
    <property type="term" value="P:lipopolysaccharide core region biosynthetic process"/>
    <property type="evidence" value="ECO:0007669"/>
    <property type="project" value="UniProtKB-UniRule"/>
</dbReference>
<evidence type="ECO:0000256" key="7">
    <source>
        <dbReference type="ARBA" id="ARBA00049183"/>
    </source>
</evidence>
<comment type="catalytic activity">
    <reaction evidence="7 8">
        <text>lipid IVA (E. coli) + CMP-3-deoxy-beta-D-manno-octulosonate = alpha-Kdo-(2-&gt;6)-lipid IVA (E. coli) + CMP + H(+)</text>
        <dbReference type="Rhea" id="RHEA:28066"/>
        <dbReference type="ChEBI" id="CHEBI:15378"/>
        <dbReference type="ChEBI" id="CHEBI:58603"/>
        <dbReference type="ChEBI" id="CHEBI:60364"/>
        <dbReference type="ChEBI" id="CHEBI:60377"/>
        <dbReference type="ChEBI" id="CHEBI:85987"/>
        <dbReference type="EC" id="2.4.99.12"/>
    </reaction>
</comment>
<dbReference type="SUPFAM" id="SSF53756">
    <property type="entry name" value="UDP-Glycosyltransferase/glycogen phosphorylase"/>
    <property type="match status" value="1"/>
</dbReference>
<dbReference type="GO" id="GO:0043842">
    <property type="term" value="F:Kdo transferase activity"/>
    <property type="evidence" value="ECO:0007669"/>
    <property type="project" value="UniProtKB-EC"/>
</dbReference>
<dbReference type="UniPathway" id="UPA00958"/>
<dbReference type="EMBL" id="LAXJ01000006">
    <property type="protein sequence ID" value="KRS13293.1"/>
    <property type="molecule type" value="Genomic_DNA"/>
</dbReference>
<dbReference type="EC" id="2.4.99.12" evidence="3 8"/>
<organism evidence="10 11">
    <name type="scientific">Roseovarius atlanticus</name>
    <dbReference type="NCBI Taxonomy" id="1641875"/>
    <lineage>
        <taxon>Bacteria</taxon>
        <taxon>Pseudomonadati</taxon>
        <taxon>Pseudomonadota</taxon>
        <taxon>Alphaproteobacteria</taxon>
        <taxon>Rhodobacterales</taxon>
        <taxon>Roseobacteraceae</taxon>
        <taxon>Roseovarius</taxon>
    </lineage>
</organism>
<protein>
    <recommendedName>
        <fullName evidence="4 8">3-deoxy-D-manno-octulosonic acid transferase</fullName>
        <shortName evidence="8">Kdo transferase</shortName>
        <ecNumber evidence="3 8">2.4.99.12</ecNumber>
    </recommendedName>
    <alternativeName>
        <fullName evidence="6 8">Lipid IV(A) 3-deoxy-D-manno-octulosonic acid transferase</fullName>
    </alternativeName>
</protein>
<comment type="caution">
    <text evidence="10">The sequence shown here is derived from an EMBL/GenBank/DDBJ whole genome shotgun (WGS) entry which is preliminary data.</text>
</comment>
<dbReference type="PANTHER" id="PTHR42755">
    <property type="entry name" value="3-DEOXY-MANNO-OCTULOSONATE CYTIDYLYLTRANSFERASE"/>
    <property type="match status" value="1"/>
</dbReference>
<dbReference type="Gene3D" id="3.40.50.2000">
    <property type="entry name" value="Glycogen Phosphorylase B"/>
    <property type="match status" value="1"/>
</dbReference>
<comment type="pathway">
    <text evidence="2 8">Bacterial outer membrane biogenesis; LPS core biosynthesis.</text>
</comment>
<dbReference type="GO" id="GO:0005886">
    <property type="term" value="C:plasma membrane"/>
    <property type="evidence" value="ECO:0007669"/>
    <property type="project" value="UniProtKB-SubCell"/>
</dbReference>
<dbReference type="GO" id="GO:0009245">
    <property type="term" value="P:lipid A biosynthetic process"/>
    <property type="evidence" value="ECO:0007669"/>
    <property type="project" value="TreeGrafter"/>
</dbReference>
<dbReference type="Pfam" id="PF04413">
    <property type="entry name" value="Glycos_transf_N"/>
    <property type="match status" value="1"/>
</dbReference>
<dbReference type="PANTHER" id="PTHR42755:SF1">
    <property type="entry name" value="3-DEOXY-D-MANNO-OCTULOSONIC ACID TRANSFERASE, MITOCHONDRIAL-RELATED"/>
    <property type="match status" value="1"/>
</dbReference>
<evidence type="ECO:0000256" key="3">
    <source>
        <dbReference type="ARBA" id="ARBA00012621"/>
    </source>
</evidence>
<keyword evidence="11" id="KW-1185">Reference proteome</keyword>
<feature type="domain" description="3-deoxy-D-manno-octulosonic-acid transferase N-terminal" evidence="9">
    <location>
        <begin position="28"/>
        <end position="187"/>
    </location>
</feature>
<accession>A0A0T5NWI3</accession>
<reference evidence="10 11" key="1">
    <citation type="submission" date="2015-04" db="EMBL/GenBank/DDBJ databases">
        <title>The draft genome sequence of Roseovarius sp.R12b.</title>
        <authorList>
            <person name="Li G."/>
            <person name="Lai Q."/>
            <person name="Shao Z."/>
            <person name="Yan P."/>
        </authorList>
    </citation>
    <scope>NUCLEOTIDE SEQUENCE [LARGE SCALE GENOMIC DNA]</scope>
    <source>
        <strain evidence="10 11">R12B</strain>
    </source>
</reference>
<evidence type="ECO:0000313" key="11">
    <source>
        <dbReference type="Proteomes" id="UP000051295"/>
    </source>
</evidence>
<dbReference type="Proteomes" id="UP000051295">
    <property type="component" value="Unassembled WGS sequence"/>
</dbReference>
<dbReference type="STRING" id="1641875.XM53_06800"/>
<name>A0A0T5NWI3_9RHOB</name>
<dbReference type="PATRIC" id="fig|1641875.4.peg.3743"/>
<dbReference type="RefSeq" id="WP_057791636.1">
    <property type="nucleotide sequence ID" value="NZ_LAXJ01000006.1"/>
</dbReference>
<dbReference type="InterPro" id="IPR007507">
    <property type="entry name" value="Glycos_transf_N"/>
</dbReference>